<proteinExistence type="predicted"/>
<gene>
    <name evidence="2" type="primary">LOC128199182</name>
</gene>
<dbReference type="PANTHER" id="PTHR19446">
    <property type="entry name" value="REVERSE TRANSCRIPTASES"/>
    <property type="match status" value="1"/>
</dbReference>
<name>A0ABM3LWU7_BICAN</name>
<dbReference type="Proteomes" id="UP001652582">
    <property type="component" value="Chromosome 19"/>
</dbReference>
<reference evidence="2" key="1">
    <citation type="submission" date="2025-08" db="UniProtKB">
        <authorList>
            <consortium name="RefSeq"/>
        </authorList>
    </citation>
    <scope>IDENTIFICATION</scope>
</reference>
<accession>A0ABM3LWU7</accession>
<evidence type="ECO:0000313" key="1">
    <source>
        <dbReference type="Proteomes" id="UP001652582"/>
    </source>
</evidence>
<dbReference type="GeneID" id="128199182"/>
<dbReference type="RefSeq" id="XP_052743527.1">
    <property type="nucleotide sequence ID" value="XM_052887567.1"/>
</dbReference>
<organism evidence="1 2">
    <name type="scientific">Bicyclus anynana</name>
    <name type="common">Squinting bush brown butterfly</name>
    <dbReference type="NCBI Taxonomy" id="110368"/>
    <lineage>
        <taxon>Eukaryota</taxon>
        <taxon>Metazoa</taxon>
        <taxon>Ecdysozoa</taxon>
        <taxon>Arthropoda</taxon>
        <taxon>Hexapoda</taxon>
        <taxon>Insecta</taxon>
        <taxon>Pterygota</taxon>
        <taxon>Neoptera</taxon>
        <taxon>Endopterygota</taxon>
        <taxon>Lepidoptera</taxon>
        <taxon>Glossata</taxon>
        <taxon>Ditrysia</taxon>
        <taxon>Papilionoidea</taxon>
        <taxon>Nymphalidae</taxon>
        <taxon>Satyrinae</taxon>
        <taxon>Satyrini</taxon>
        <taxon>Mycalesina</taxon>
        <taxon>Bicyclus</taxon>
    </lineage>
</organism>
<evidence type="ECO:0000313" key="2">
    <source>
        <dbReference type="RefSeq" id="XP_052743527.1"/>
    </source>
</evidence>
<keyword evidence="1" id="KW-1185">Reference proteome</keyword>
<protein>
    <submittedName>
        <fullName evidence="2">Uncharacterized protein LOC128199182</fullName>
    </submittedName>
</protein>
<sequence>MVLEEQLREVYRQAKKALQIAIRSSKEQAREELLEGLNRDPWGRPYRVARGKLRNQGPPVTQTLQPEFLRRVVDELFPDSRGHIPPTMSSSVTIEDNGYVPLVTEEEIDVALERLQSKKTAPGPDGIPGRVIFITREFLEGRLRELFNQCLRTGQFPESWKEGLLCLIRKEGRPLETPAAYRPIVLLNEVGKLFEILPRMRVFCYADDTLVTARGSNYGEASLLATVATSLVVRRIQMLGLRVSASKTEALLFHGPRRGPPQGAYIRVQDERVELKAHMKYLGLILDGRWTFHRHFELLGPRLVGAAATLGRLLPNVGGPASACRRLFMGIVRSMALV</sequence>